<evidence type="ECO:0000313" key="1">
    <source>
        <dbReference type="EMBL" id="SQB97972.1"/>
    </source>
</evidence>
<reference evidence="1 2" key="1">
    <citation type="submission" date="2018-06" db="EMBL/GenBank/DDBJ databases">
        <authorList>
            <consortium name="Pathogen Informatics"/>
            <person name="Doyle S."/>
        </authorList>
    </citation>
    <scope>NUCLEOTIDE SEQUENCE [LARGE SCALE GENOMIC DNA]</scope>
    <source>
        <strain evidence="1 2">NCTC13102</strain>
    </source>
</reference>
<evidence type="ECO:0000313" key="2">
    <source>
        <dbReference type="Proteomes" id="UP000250166"/>
    </source>
</evidence>
<dbReference type="Proteomes" id="UP000250166">
    <property type="component" value="Unassembled WGS sequence"/>
</dbReference>
<dbReference type="EMBL" id="UAWL01000006">
    <property type="protein sequence ID" value="SQB97972.1"/>
    <property type="molecule type" value="Genomic_DNA"/>
</dbReference>
<protein>
    <submittedName>
        <fullName evidence="1">Uncharacterized protein</fullName>
    </submittedName>
</protein>
<sequence>MHGKIAIYMDSTGRGTVTNSAKLFFEFNRQSWSDKRSMPSVGMLVEFRVEGKTITSVRPSRYQEFKEGDFITENDFWRTENNEALEDLQSSMRCKKVLPYKLIHSNLMSDESVHL</sequence>
<name>A0A2X3B262_9HELI</name>
<accession>A0A2X3B262</accession>
<organism evidence="1 2">
    <name type="scientific">Helicobacter fennelliae</name>
    <dbReference type="NCBI Taxonomy" id="215"/>
    <lineage>
        <taxon>Bacteria</taxon>
        <taxon>Pseudomonadati</taxon>
        <taxon>Campylobacterota</taxon>
        <taxon>Epsilonproteobacteria</taxon>
        <taxon>Campylobacterales</taxon>
        <taxon>Helicobacteraceae</taxon>
        <taxon>Helicobacter</taxon>
    </lineage>
</organism>
<gene>
    <name evidence="1" type="ORF">NCTC13102_00419</name>
</gene>
<dbReference type="AlphaFoldDB" id="A0A2X3B262"/>
<proteinExistence type="predicted"/>